<feature type="domain" description="Hedgehog/Intein (Hint)" evidence="1">
    <location>
        <begin position="34"/>
        <end position="180"/>
    </location>
</feature>
<proteinExistence type="predicted"/>
<comment type="caution">
    <text evidence="2">The sequence shown here is derived from an EMBL/GenBank/DDBJ whole genome shotgun (WGS) entry which is preliminary data.</text>
</comment>
<dbReference type="Pfam" id="PF13403">
    <property type="entry name" value="Hint_2"/>
    <property type="match status" value="1"/>
</dbReference>
<accession>A0A5A9ZGG8</accession>
<reference evidence="2 3" key="1">
    <citation type="submission" date="2019-07" db="EMBL/GenBank/DDBJ databases">
        <title>Aquicoccus porphyridii gen. nov., sp. nov., isolated from a small marine red alga, Porphyridium marinum.</title>
        <authorList>
            <person name="Liu L."/>
        </authorList>
    </citation>
    <scope>NUCLEOTIDE SEQUENCE [LARGE SCALE GENOMIC DNA]</scope>
    <source>
        <strain evidence="2 3">L1 8-17</strain>
    </source>
</reference>
<dbReference type="AlphaFoldDB" id="A0A5A9ZGG8"/>
<keyword evidence="3" id="KW-1185">Reference proteome</keyword>
<protein>
    <recommendedName>
        <fullName evidence="1">Hedgehog/Intein (Hint) domain-containing protein</fullName>
    </recommendedName>
</protein>
<dbReference type="Proteomes" id="UP000325291">
    <property type="component" value="Unassembled WGS sequence"/>
</dbReference>
<name>A0A5A9ZGG8_9RHOB</name>
<evidence type="ECO:0000313" key="3">
    <source>
        <dbReference type="Proteomes" id="UP000325291"/>
    </source>
</evidence>
<evidence type="ECO:0000259" key="1">
    <source>
        <dbReference type="Pfam" id="PF13403"/>
    </source>
</evidence>
<sequence>MRRVEIAALSPDGSIRQSQHIAPATAAFEGAFSAFARGTMIQTTEGPCAIEDLSPGDMLEVVDEKPQPVVWIGSMSLVPTAPVERPELTRLTRIMADTLGLSRPMHDLVLGPGARLLRNPVALRDLTTQTRLLTPARVFADGLSIFEITPPTPVKLYHLCLPRHAIILAGGLEVESYHPGKSLLRDMGNNMRALFLSLFPHISQPDDFGALACPRADQAPLGHLTPA</sequence>
<organism evidence="2 3">
    <name type="scientific">Aquicoccus porphyridii</name>
    <dbReference type="NCBI Taxonomy" id="1852029"/>
    <lineage>
        <taxon>Bacteria</taxon>
        <taxon>Pseudomonadati</taxon>
        <taxon>Pseudomonadota</taxon>
        <taxon>Alphaproteobacteria</taxon>
        <taxon>Rhodobacterales</taxon>
        <taxon>Paracoccaceae</taxon>
        <taxon>Aquicoccus</taxon>
    </lineage>
</organism>
<dbReference type="EMBL" id="VINQ01000006">
    <property type="protein sequence ID" value="KAA0916075.1"/>
    <property type="molecule type" value="Genomic_DNA"/>
</dbReference>
<dbReference type="InterPro" id="IPR028992">
    <property type="entry name" value="Hedgehog/Intein_dom"/>
</dbReference>
<gene>
    <name evidence="2" type="ORF">FLO80_10110</name>
</gene>
<evidence type="ECO:0000313" key="2">
    <source>
        <dbReference type="EMBL" id="KAA0916075.1"/>
    </source>
</evidence>
<dbReference type="RefSeq" id="WP_111367975.1">
    <property type="nucleotide sequence ID" value="NZ_VINQ01000006.1"/>
</dbReference>